<dbReference type="PANTHER" id="PTHR12049">
    <property type="entry name" value="PROTEIN ARGININE METHYLTRANSFERASE NDUFAF7, MITOCHONDRIAL"/>
    <property type="match status" value="1"/>
</dbReference>
<dbReference type="InterPro" id="IPR003788">
    <property type="entry name" value="NDUFAF7"/>
</dbReference>
<dbReference type="EC" id="2.1.1.320" evidence="7"/>
<dbReference type="GO" id="GO:0035243">
    <property type="term" value="F:protein-arginine omega-N symmetric methyltransferase activity"/>
    <property type="evidence" value="ECO:0007669"/>
    <property type="project" value="UniProtKB-EC"/>
</dbReference>
<keyword evidence="3 7" id="KW-0489">Methyltransferase</keyword>
<dbReference type="PANTHER" id="PTHR12049:SF7">
    <property type="entry name" value="PROTEIN ARGININE METHYLTRANSFERASE NDUFAF7, MITOCHONDRIAL"/>
    <property type="match status" value="1"/>
</dbReference>
<evidence type="ECO:0000256" key="7">
    <source>
        <dbReference type="RuleBase" id="RU364114"/>
    </source>
</evidence>
<dbReference type="GO" id="GO:0005739">
    <property type="term" value="C:mitochondrion"/>
    <property type="evidence" value="ECO:0007669"/>
    <property type="project" value="UniProtKB-SubCell"/>
</dbReference>
<evidence type="ECO:0000256" key="6">
    <source>
        <dbReference type="ARBA" id="ARBA00048612"/>
    </source>
</evidence>
<keyword evidence="4 7" id="KW-0808">Transferase</keyword>
<organism evidence="8 9">
    <name type="scientific">Golovinomyces cichoracearum</name>
    <dbReference type="NCBI Taxonomy" id="62708"/>
    <lineage>
        <taxon>Eukaryota</taxon>
        <taxon>Fungi</taxon>
        <taxon>Dikarya</taxon>
        <taxon>Ascomycota</taxon>
        <taxon>Pezizomycotina</taxon>
        <taxon>Leotiomycetes</taxon>
        <taxon>Erysiphales</taxon>
        <taxon>Erysiphaceae</taxon>
        <taxon>Golovinomyces</taxon>
    </lineage>
</organism>
<dbReference type="InterPro" id="IPR029063">
    <property type="entry name" value="SAM-dependent_MTases_sf"/>
</dbReference>
<name>A0A420IR64_9PEZI</name>
<dbReference type="Gene3D" id="3.40.50.12710">
    <property type="match status" value="1"/>
</dbReference>
<keyword evidence="5 7" id="KW-0496">Mitochondrion</keyword>
<protein>
    <recommendedName>
        <fullName evidence="7">Protein arginine methyltransferase NDUFAF7</fullName>
        <ecNumber evidence="7">2.1.1.320</ecNumber>
    </recommendedName>
</protein>
<comment type="caution">
    <text evidence="8">The sequence shown here is derived from an EMBL/GenBank/DDBJ whole genome shotgun (WGS) entry which is preliminary data.</text>
</comment>
<sequence>MRTSTLSLARNYFVRAFRKKFQGTHLNRWLSTQPRSWSTPLAKQIFEAISTTGPITLAAFMRLCMTSEHGGYYMSSKNGCDQFGTKGDFITSPEISQIFGELVGIWFVAEWMAQGKDPKKGIEIVEVGPGRGTLMDDILRTLRSFTHMSSKIEAIYLIETSPSLREIQKNLLCGDKLMEKTSIGYRCISKYMDLPVIWTENIRFLPQGKQYSQDLSSFIVAHEFFDALPIHAFQSVESTEDVSSIPTGDHSLKTQTFGNRRIMGSHWRELVVSPIRTPLQNSPEFQLALSKTKTPHSLYLPEISPRYQTLKRSTGSLIEISPESRVYAHEFARRIGGTQSEPRSDPSGAAIILDYGPSETIPVNSLRGIREHKFVSPFSSPGLVDLSADVDFVALAEAALMASPGVEVHGPVEQSSFLLTMGIKERAEMLLKNVINDEEKRKRVEGSWKRLVDRGVSGIGKVYKAMAIVPRNDGKRKPVGFGGDL</sequence>
<comment type="catalytic activity">
    <reaction evidence="6 7">
        <text>L-arginyl-[protein] + 2 S-adenosyl-L-methionine = N(omega),N(omega)'-dimethyl-L-arginyl-[protein] + 2 S-adenosyl-L-homocysteine + 2 H(+)</text>
        <dbReference type="Rhea" id="RHEA:48108"/>
        <dbReference type="Rhea" id="RHEA-COMP:10532"/>
        <dbReference type="Rhea" id="RHEA-COMP:11992"/>
        <dbReference type="ChEBI" id="CHEBI:15378"/>
        <dbReference type="ChEBI" id="CHEBI:29965"/>
        <dbReference type="ChEBI" id="CHEBI:57856"/>
        <dbReference type="ChEBI" id="CHEBI:59789"/>
        <dbReference type="ChEBI" id="CHEBI:88221"/>
        <dbReference type="EC" id="2.1.1.320"/>
    </reaction>
</comment>
<dbReference type="GO" id="GO:0032259">
    <property type="term" value="P:methylation"/>
    <property type="evidence" value="ECO:0007669"/>
    <property type="project" value="UniProtKB-KW"/>
</dbReference>
<dbReference type="EMBL" id="MCBS01022265">
    <property type="protein sequence ID" value="RKF77058.1"/>
    <property type="molecule type" value="Genomic_DNA"/>
</dbReference>
<evidence type="ECO:0000313" key="8">
    <source>
        <dbReference type="EMBL" id="RKF77058.1"/>
    </source>
</evidence>
<comment type="subcellular location">
    <subcellularLocation>
        <location evidence="1 7">Mitochondrion</location>
    </subcellularLocation>
</comment>
<evidence type="ECO:0000256" key="3">
    <source>
        <dbReference type="ARBA" id="ARBA00022603"/>
    </source>
</evidence>
<accession>A0A420IR64</accession>
<evidence type="ECO:0000256" key="1">
    <source>
        <dbReference type="ARBA" id="ARBA00004173"/>
    </source>
</evidence>
<comment type="similarity">
    <text evidence="2 7">Belongs to the NDUFAF7 family.</text>
</comment>
<dbReference type="Pfam" id="PF02636">
    <property type="entry name" value="Methyltransf_28"/>
    <property type="match status" value="1"/>
</dbReference>
<dbReference type="GO" id="GO:0032981">
    <property type="term" value="P:mitochondrial respiratory chain complex I assembly"/>
    <property type="evidence" value="ECO:0007669"/>
    <property type="project" value="TreeGrafter"/>
</dbReference>
<evidence type="ECO:0000256" key="2">
    <source>
        <dbReference type="ARBA" id="ARBA00005891"/>
    </source>
</evidence>
<dbReference type="InterPro" id="IPR038375">
    <property type="entry name" value="NDUFAF7_sf"/>
</dbReference>
<evidence type="ECO:0000256" key="5">
    <source>
        <dbReference type="ARBA" id="ARBA00023128"/>
    </source>
</evidence>
<reference evidence="8 9" key="1">
    <citation type="journal article" date="2018" name="BMC Genomics">
        <title>Comparative genome analyses reveal sequence features reflecting distinct modes of host-adaptation between dicot and monocot powdery mildew.</title>
        <authorList>
            <person name="Wu Y."/>
            <person name="Ma X."/>
            <person name="Pan Z."/>
            <person name="Kale S.D."/>
            <person name="Song Y."/>
            <person name="King H."/>
            <person name="Zhang Q."/>
            <person name="Presley C."/>
            <person name="Deng X."/>
            <person name="Wei C.I."/>
            <person name="Xiao S."/>
        </authorList>
    </citation>
    <scope>NUCLEOTIDE SEQUENCE [LARGE SCALE GENOMIC DNA]</scope>
    <source>
        <strain evidence="8">UMSG1</strain>
    </source>
</reference>
<dbReference type="Proteomes" id="UP000285326">
    <property type="component" value="Unassembled WGS sequence"/>
</dbReference>
<gene>
    <name evidence="8" type="ORF">GcM1_222026</name>
</gene>
<proteinExistence type="inferred from homology"/>
<comment type="function">
    <text evidence="7">Arginine methyltransferase involved in the assembly or stability of mitochondrial NADH:ubiquinone oxidoreductase complex (complex I).</text>
</comment>
<evidence type="ECO:0000313" key="9">
    <source>
        <dbReference type="Proteomes" id="UP000285326"/>
    </source>
</evidence>
<dbReference type="FunFam" id="3.40.50.12710:FF:000004">
    <property type="entry name" value="Protein arginine methyltransferase NDUFAF7"/>
    <property type="match status" value="1"/>
</dbReference>
<evidence type="ECO:0000256" key="4">
    <source>
        <dbReference type="ARBA" id="ARBA00022679"/>
    </source>
</evidence>
<dbReference type="AlphaFoldDB" id="A0A420IR64"/>
<dbReference type="SUPFAM" id="SSF53335">
    <property type="entry name" value="S-adenosyl-L-methionine-dependent methyltransferases"/>
    <property type="match status" value="1"/>
</dbReference>